<feature type="region of interest" description="Disordered" evidence="1">
    <location>
        <begin position="72"/>
        <end position="104"/>
    </location>
</feature>
<accession>A0A2P5YWN7</accession>
<dbReference type="EMBL" id="KZ662721">
    <property type="protein sequence ID" value="PPS20004.1"/>
    <property type="molecule type" value="Genomic_DNA"/>
</dbReference>
<dbReference type="Proteomes" id="UP000239757">
    <property type="component" value="Unassembled WGS sequence"/>
</dbReference>
<organism evidence="2 3">
    <name type="scientific">Gossypium barbadense</name>
    <name type="common">Sea Island cotton</name>
    <name type="synonym">Hibiscus barbadensis</name>
    <dbReference type="NCBI Taxonomy" id="3634"/>
    <lineage>
        <taxon>Eukaryota</taxon>
        <taxon>Viridiplantae</taxon>
        <taxon>Streptophyta</taxon>
        <taxon>Embryophyta</taxon>
        <taxon>Tracheophyta</taxon>
        <taxon>Spermatophyta</taxon>
        <taxon>Magnoliopsida</taxon>
        <taxon>eudicotyledons</taxon>
        <taxon>Gunneridae</taxon>
        <taxon>Pentapetalae</taxon>
        <taxon>rosids</taxon>
        <taxon>malvids</taxon>
        <taxon>Malvales</taxon>
        <taxon>Malvaceae</taxon>
        <taxon>Malvoideae</taxon>
        <taxon>Gossypium</taxon>
    </lineage>
</organism>
<protein>
    <submittedName>
        <fullName evidence="2">Uncharacterized protein</fullName>
    </submittedName>
</protein>
<evidence type="ECO:0000256" key="1">
    <source>
        <dbReference type="SAM" id="MobiDB-lite"/>
    </source>
</evidence>
<gene>
    <name evidence="2" type="ORF">GOBAR_AA00559</name>
</gene>
<name>A0A2P5YWN7_GOSBA</name>
<feature type="compositionally biased region" description="Basic and acidic residues" evidence="1">
    <location>
        <begin position="82"/>
        <end position="102"/>
    </location>
</feature>
<evidence type="ECO:0000313" key="2">
    <source>
        <dbReference type="EMBL" id="PPS20004.1"/>
    </source>
</evidence>
<evidence type="ECO:0000313" key="3">
    <source>
        <dbReference type="Proteomes" id="UP000239757"/>
    </source>
</evidence>
<dbReference type="AlphaFoldDB" id="A0A2P5YWN7"/>
<reference evidence="2 3" key="1">
    <citation type="submission" date="2015-01" db="EMBL/GenBank/DDBJ databases">
        <title>Genome of allotetraploid Gossypium barbadense reveals genomic plasticity and fiber elongation in cotton evolution.</title>
        <authorList>
            <person name="Chen X."/>
            <person name="Liu X."/>
            <person name="Zhao B."/>
            <person name="Zheng H."/>
            <person name="Hu Y."/>
            <person name="Lu G."/>
            <person name="Yang C."/>
            <person name="Chen J."/>
            <person name="Shan C."/>
            <person name="Zhang L."/>
            <person name="Zhou Y."/>
            <person name="Wang L."/>
            <person name="Guo W."/>
            <person name="Bai Y."/>
            <person name="Ruan J."/>
            <person name="Shangguan X."/>
            <person name="Mao Y."/>
            <person name="Jiang J."/>
            <person name="Zhu Y."/>
            <person name="Lei J."/>
            <person name="Kang H."/>
            <person name="Chen S."/>
            <person name="He X."/>
            <person name="Wang R."/>
            <person name="Wang Y."/>
            <person name="Chen J."/>
            <person name="Wang L."/>
            <person name="Yu S."/>
            <person name="Wang B."/>
            <person name="Wei J."/>
            <person name="Song S."/>
            <person name="Lu X."/>
            <person name="Gao Z."/>
            <person name="Gu W."/>
            <person name="Deng X."/>
            <person name="Ma D."/>
            <person name="Wang S."/>
            <person name="Liang W."/>
            <person name="Fang L."/>
            <person name="Cai C."/>
            <person name="Zhu X."/>
            <person name="Zhou B."/>
            <person name="Zhang Y."/>
            <person name="Chen Z."/>
            <person name="Xu S."/>
            <person name="Zhu R."/>
            <person name="Wang S."/>
            <person name="Zhang T."/>
            <person name="Zhao G."/>
        </authorList>
    </citation>
    <scope>NUCLEOTIDE SEQUENCE [LARGE SCALE GENOMIC DNA]</scope>
    <source>
        <strain evidence="3">cv. Xinhai21</strain>
        <tissue evidence="2">Leaf</tissue>
    </source>
</reference>
<proteinExistence type="predicted"/>
<sequence>MQRPPPGYQQLPYQQEKKLNLEEMLAKFISVSETHFQNTETLAKLISKRPQGSLPRNIESNLKEQLNAITSQGEEGLVTPEPEPKQETEISKGKGEVDHNEQKPMPNAMKFLNELLANKRKLDEAFNTSKIEGDCLNHSTKTGNMMQPTLQEMSRKARFLTTAGTIIDVGTGELTLCVRDETIILQSRNSSNTSKIEEPHIVTAKPNEEIPLTVLSIFPFGTVEYRLICKPHGKYSHSISIYTMSSLRGKKVIVPALKKRKGASSSSGLTAKIRHPFLQFPIGSQEELFQILQALPLEVGRCIDWATLEQVQLADAIQALLTTDPWGLFFEIVETTYLELTMELCSMFHL</sequence>